<organism evidence="2 3">
    <name type="scientific">Melanomma pulvis-pyrius CBS 109.77</name>
    <dbReference type="NCBI Taxonomy" id="1314802"/>
    <lineage>
        <taxon>Eukaryota</taxon>
        <taxon>Fungi</taxon>
        <taxon>Dikarya</taxon>
        <taxon>Ascomycota</taxon>
        <taxon>Pezizomycotina</taxon>
        <taxon>Dothideomycetes</taxon>
        <taxon>Pleosporomycetidae</taxon>
        <taxon>Pleosporales</taxon>
        <taxon>Melanommataceae</taxon>
        <taxon>Melanomma</taxon>
    </lineage>
</organism>
<feature type="transmembrane region" description="Helical" evidence="1">
    <location>
        <begin position="24"/>
        <end position="44"/>
    </location>
</feature>
<keyword evidence="1" id="KW-0472">Membrane</keyword>
<evidence type="ECO:0000313" key="3">
    <source>
        <dbReference type="Proteomes" id="UP000799757"/>
    </source>
</evidence>
<accession>A0A6A6XNI3</accession>
<keyword evidence="1" id="KW-1133">Transmembrane helix</keyword>
<keyword evidence="1" id="KW-0812">Transmembrane</keyword>
<name>A0A6A6XNI3_9PLEO</name>
<dbReference type="AlphaFoldDB" id="A0A6A6XNI3"/>
<keyword evidence="3" id="KW-1185">Reference proteome</keyword>
<gene>
    <name evidence="2" type="ORF">K505DRAFT_322209</name>
</gene>
<evidence type="ECO:0000313" key="2">
    <source>
        <dbReference type="EMBL" id="KAF2797909.1"/>
    </source>
</evidence>
<reference evidence="2" key="1">
    <citation type="journal article" date="2020" name="Stud. Mycol.">
        <title>101 Dothideomycetes genomes: a test case for predicting lifestyles and emergence of pathogens.</title>
        <authorList>
            <person name="Haridas S."/>
            <person name="Albert R."/>
            <person name="Binder M."/>
            <person name="Bloem J."/>
            <person name="Labutti K."/>
            <person name="Salamov A."/>
            <person name="Andreopoulos B."/>
            <person name="Baker S."/>
            <person name="Barry K."/>
            <person name="Bills G."/>
            <person name="Bluhm B."/>
            <person name="Cannon C."/>
            <person name="Castanera R."/>
            <person name="Culley D."/>
            <person name="Daum C."/>
            <person name="Ezra D."/>
            <person name="Gonzalez J."/>
            <person name="Henrissat B."/>
            <person name="Kuo A."/>
            <person name="Liang C."/>
            <person name="Lipzen A."/>
            <person name="Lutzoni F."/>
            <person name="Magnuson J."/>
            <person name="Mondo S."/>
            <person name="Nolan M."/>
            <person name="Ohm R."/>
            <person name="Pangilinan J."/>
            <person name="Park H.-J."/>
            <person name="Ramirez L."/>
            <person name="Alfaro M."/>
            <person name="Sun H."/>
            <person name="Tritt A."/>
            <person name="Yoshinaga Y."/>
            <person name="Zwiers L.-H."/>
            <person name="Turgeon B."/>
            <person name="Goodwin S."/>
            <person name="Spatafora J."/>
            <person name="Crous P."/>
            <person name="Grigoriev I."/>
        </authorList>
    </citation>
    <scope>NUCLEOTIDE SEQUENCE</scope>
    <source>
        <strain evidence="2">CBS 109.77</strain>
    </source>
</reference>
<protein>
    <submittedName>
        <fullName evidence="2">Uncharacterized protein</fullName>
    </submittedName>
</protein>
<evidence type="ECO:0000256" key="1">
    <source>
        <dbReference type="SAM" id="Phobius"/>
    </source>
</evidence>
<dbReference type="Proteomes" id="UP000799757">
    <property type="component" value="Unassembled WGS sequence"/>
</dbReference>
<sequence>MTAQACVQVRIDCSRALESKRTDIGHAAAATTSAFLALLLPILLSSTLDRGRRILASGSVEQVGNSRARRIEMACSSKS</sequence>
<dbReference type="EMBL" id="MU001795">
    <property type="protein sequence ID" value="KAF2797909.1"/>
    <property type="molecule type" value="Genomic_DNA"/>
</dbReference>
<proteinExistence type="predicted"/>